<name>A0A9N9CZX3_FUNMO</name>
<dbReference type="Proteomes" id="UP000789375">
    <property type="component" value="Unassembled WGS sequence"/>
</dbReference>
<sequence>MLKKGETICQLDCLMMIQEVVARKKKRSKRDKLPLRFPQINFKNSIYGNRECASAQAHVGRKKVATSTFEKLADVIIGLLIVGFHEAMNSFLRSFERGKLVTKPYRGKGEVNLNS</sequence>
<protein>
    <submittedName>
        <fullName evidence="1">15275_t:CDS:1</fullName>
    </submittedName>
</protein>
<feature type="non-terminal residue" evidence="1">
    <location>
        <position position="115"/>
    </location>
</feature>
<proteinExistence type="predicted"/>
<dbReference type="EMBL" id="CAJVPP010003126">
    <property type="protein sequence ID" value="CAG8621242.1"/>
    <property type="molecule type" value="Genomic_DNA"/>
</dbReference>
<accession>A0A9N9CZX3</accession>
<evidence type="ECO:0000313" key="2">
    <source>
        <dbReference type="Proteomes" id="UP000789375"/>
    </source>
</evidence>
<evidence type="ECO:0000313" key="1">
    <source>
        <dbReference type="EMBL" id="CAG8621242.1"/>
    </source>
</evidence>
<gene>
    <name evidence="1" type="ORF">FMOSSE_LOCUS9996</name>
</gene>
<organism evidence="1 2">
    <name type="scientific">Funneliformis mosseae</name>
    <name type="common">Endomycorrhizal fungus</name>
    <name type="synonym">Glomus mosseae</name>
    <dbReference type="NCBI Taxonomy" id="27381"/>
    <lineage>
        <taxon>Eukaryota</taxon>
        <taxon>Fungi</taxon>
        <taxon>Fungi incertae sedis</taxon>
        <taxon>Mucoromycota</taxon>
        <taxon>Glomeromycotina</taxon>
        <taxon>Glomeromycetes</taxon>
        <taxon>Glomerales</taxon>
        <taxon>Glomeraceae</taxon>
        <taxon>Funneliformis</taxon>
    </lineage>
</organism>
<keyword evidence="2" id="KW-1185">Reference proteome</keyword>
<reference evidence="1" key="1">
    <citation type="submission" date="2021-06" db="EMBL/GenBank/DDBJ databases">
        <authorList>
            <person name="Kallberg Y."/>
            <person name="Tangrot J."/>
            <person name="Rosling A."/>
        </authorList>
    </citation>
    <scope>NUCLEOTIDE SEQUENCE</scope>
    <source>
        <strain evidence="1">87-6 pot B 2015</strain>
    </source>
</reference>
<comment type="caution">
    <text evidence="1">The sequence shown here is derived from an EMBL/GenBank/DDBJ whole genome shotgun (WGS) entry which is preliminary data.</text>
</comment>
<dbReference type="AlphaFoldDB" id="A0A9N9CZX3"/>